<dbReference type="AlphaFoldDB" id="A0A9X1TNB3"/>
<evidence type="ECO:0000313" key="3">
    <source>
        <dbReference type="Proteomes" id="UP001139384"/>
    </source>
</evidence>
<protein>
    <recommendedName>
        <fullName evidence="4">Secreted protein</fullName>
    </recommendedName>
</protein>
<dbReference type="EMBL" id="JAKEIP010000205">
    <property type="protein sequence ID" value="MCF1598331.1"/>
    <property type="molecule type" value="Genomic_DNA"/>
</dbReference>
<dbReference type="Proteomes" id="UP001139384">
    <property type="component" value="Unassembled WGS sequence"/>
</dbReference>
<name>A0A9X1TNB3_STRM4</name>
<evidence type="ECO:0000313" key="2">
    <source>
        <dbReference type="EMBL" id="MCF1598331.1"/>
    </source>
</evidence>
<evidence type="ECO:0000256" key="1">
    <source>
        <dbReference type="SAM" id="SignalP"/>
    </source>
</evidence>
<accession>A0A9X1TNB3</accession>
<keyword evidence="1" id="KW-0732">Signal</keyword>
<comment type="caution">
    <text evidence="2">The sequence shown here is derived from an EMBL/GenBank/DDBJ whole genome shotgun (WGS) entry which is preliminary data.</text>
</comment>
<proteinExistence type="predicted"/>
<keyword evidence="3" id="KW-1185">Reference proteome</keyword>
<organism evidence="2 3">
    <name type="scientific">Streptomyces muensis</name>
    <dbReference type="NCBI Taxonomy" id="1077944"/>
    <lineage>
        <taxon>Bacteria</taxon>
        <taxon>Bacillati</taxon>
        <taxon>Actinomycetota</taxon>
        <taxon>Actinomycetes</taxon>
        <taxon>Kitasatosporales</taxon>
        <taxon>Streptomycetaceae</taxon>
        <taxon>Streptomyces</taxon>
    </lineage>
</organism>
<evidence type="ECO:0008006" key="4">
    <source>
        <dbReference type="Google" id="ProtNLM"/>
    </source>
</evidence>
<feature type="chain" id="PRO_5040978538" description="Secreted protein" evidence="1">
    <location>
        <begin position="22"/>
        <end position="148"/>
    </location>
</feature>
<gene>
    <name evidence="2" type="ORF">L0P92_32980</name>
</gene>
<sequence>MIAAVVTGALAAGAAPASANASDGYVSGAYEFQDDFGDEGTLTTSSYAHTNATALWQWVLWAEGAEKSNGDPFLRADIDGKVGTETFGAVDKNIEYVSTDYDSGAYRTKLRYKGDANSFFLYRSSTGVYRIHIPNVGWKPASYTYASC</sequence>
<dbReference type="RefSeq" id="WP_234766733.1">
    <property type="nucleotide sequence ID" value="NZ_JAKEIP010000205.1"/>
</dbReference>
<feature type="signal peptide" evidence="1">
    <location>
        <begin position="1"/>
        <end position="21"/>
    </location>
</feature>
<reference evidence="2" key="1">
    <citation type="submission" date="2022-01" db="EMBL/GenBank/DDBJ databases">
        <title>Draft Genome Sequences of Seven Type Strains of the Genus Streptomyces.</title>
        <authorList>
            <person name="Aziz S."/>
            <person name="Coretto E."/>
            <person name="Chronakova A."/>
            <person name="Sproer C."/>
            <person name="Huber K."/>
            <person name="Nouioui I."/>
            <person name="Gross H."/>
        </authorList>
    </citation>
    <scope>NUCLEOTIDE SEQUENCE</scope>
    <source>
        <strain evidence="2">DSM 103493</strain>
    </source>
</reference>